<keyword evidence="3" id="KW-1185">Reference proteome</keyword>
<evidence type="ECO:0008006" key="4">
    <source>
        <dbReference type="Google" id="ProtNLM"/>
    </source>
</evidence>
<organism evidence="2 3">
    <name type="scientific">Lutibacter holmesii</name>
    <dbReference type="NCBI Taxonomy" id="1137985"/>
    <lineage>
        <taxon>Bacteria</taxon>
        <taxon>Pseudomonadati</taxon>
        <taxon>Bacteroidota</taxon>
        <taxon>Flavobacteriia</taxon>
        <taxon>Flavobacteriales</taxon>
        <taxon>Flavobacteriaceae</taxon>
        <taxon>Lutibacter</taxon>
    </lineage>
</organism>
<dbReference type="RefSeq" id="WP_386806940.1">
    <property type="nucleotide sequence ID" value="NZ_JBHTMV010000001.1"/>
</dbReference>
<protein>
    <recommendedName>
        <fullName evidence="4">DUF4468 domain-containing protein</fullName>
    </recommendedName>
</protein>
<keyword evidence="1" id="KW-0732">Signal</keyword>
<sequence>MKKNTLIILMLILANSSYSQSTLNEKVNQIKTFFQKNCLAESEKTVFYNKAEKILEFDGYQVPFMNIKAVYRFNDQYYKYSDFVYFECKFDNKCIIDPKNSGHLGFSIPFASKSKAYEFINLISELREFYE</sequence>
<dbReference type="EMBL" id="JBHTMV010000001">
    <property type="protein sequence ID" value="MFD1292368.1"/>
    <property type="molecule type" value="Genomic_DNA"/>
</dbReference>
<proteinExistence type="predicted"/>
<evidence type="ECO:0000313" key="2">
    <source>
        <dbReference type="EMBL" id="MFD1292368.1"/>
    </source>
</evidence>
<feature type="signal peptide" evidence="1">
    <location>
        <begin position="1"/>
        <end position="21"/>
    </location>
</feature>
<evidence type="ECO:0000313" key="3">
    <source>
        <dbReference type="Proteomes" id="UP001597241"/>
    </source>
</evidence>
<feature type="chain" id="PRO_5045732955" description="DUF4468 domain-containing protein" evidence="1">
    <location>
        <begin position="22"/>
        <end position="131"/>
    </location>
</feature>
<accession>A0ABW3WJK1</accession>
<name>A0ABW3WJK1_9FLAO</name>
<dbReference type="Proteomes" id="UP001597241">
    <property type="component" value="Unassembled WGS sequence"/>
</dbReference>
<reference evidence="3" key="1">
    <citation type="journal article" date="2019" name="Int. J. Syst. Evol. Microbiol.">
        <title>The Global Catalogue of Microorganisms (GCM) 10K type strain sequencing project: providing services to taxonomists for standard genome sequencing and annotation.</title>
        <authorList>
            <consortium name="The Broad Institute Genomics Platform"/>
            <consortium name="The Broad Institute Genome Sequencing Center for Infectious Disease"/>
            <person name="Wu L."/>
            <person name="Ma J."/>
        </authorList>
    </citation>
    <scope>NUCLEOTIDE SEQUENCE [LARGE SCALE GENOMIC DNA]</scope>
    <source>
        <strain evidence="3">CCUG 62221</strain>
    </source>
</reference>
<comment type="caution">
    <text evidence="2">The sequence shown here is derived from an EMBL/GenBank/DDBJ whole genome shotgun (WGS) entry which is preliminary data.</text>
</comment>
<evidence type="ECO:0000256" key="1">
    <source>
        <dbReference type="SAM" id="SignalP"/>
    </source>
</evidence>
<gene>
    <name evidence="2" type="ORF">ACFQ5N_00855</name>
</gene>